<organism evidence="2 3">
    <name type="scientific">Carnobacterium maltaromaticum LMA28</name>
    <dbReference type="NCBI Taxonomy" id="1234679"/>
    <lineage>
        <taxon>Bacteria</taxon>
        <taxon>Bacillati</taxon>
        <taxon>Bacillota</taxon>
        <taxon>Bacilli</taxon>
        <taxon>Lactobacillales</taxon>
        <taxon>Carnobacteriaceae</taxon>
        <taxon>Carnobacterium</taxon>
    </lineage>
</organism>
<dbReference type="AlphaFoldDB" id="K8E577"/>
<feature type="compositionally biased region" description="Polar residues" evidence="1">
    <location>
        <begin position="19"/>
        <end position="33"/>
    </location>
</feature>
<reference evidence="3" key="1">
    <citation type="journal article" date="2013" name="Genome Announc.">
        <title>Complete Chromosome Sequence of Carnobacterium maltaromaticum LMA 28.</title>
        <authorList>
            <person name="Cailliez-Grimal C."/>
            <person name="Chaillou S."/>
            <person name="Anba-Mondoloni J."/>
            <person name="Loux V."/>
            <person name="Afzal M.I."/>
            <person name="Rahman A."/>
            <person name="Kergourlay G."/>
            <person name="Champomier-Verges M.C."/>
            <person name="Zagorec M."/>
            <person name="Dalgaard P."/>
            <person name="Leisner J.J."/>
            <person name="Prevost H."/>
            <person name="Revol-Junelles A.M."/>
            <person name="Borges F."/>
        </authorList>
    </citation>
    <scope>NUCLEOTIDE SEQUENCE</scope>
    <source>
        <strain evidence="3">LMA28</strain>
    </source>
</reference>
<dbReference type="STRING" id="1234679.BN424_2350"/>
<feature type="compositionally biased region" description="Polar residues" evidence="1">
    <location>
        <begin position="63"/>
        <end position="74"/>
    </location>
</feature>
<dbReference type="Proteomes" id="UP000000212">
    <property type="component" value="Chromosome"/>
</dbReference>
<evidence type="ECO:0000313" key="3">
    <source>
        <dbReference type="Proteomes" id="UP000000212"/>
    </source>
</evidence>
<accession>K8E577</accession>
<sequence length="106" mass="11602">MGQGQEMNPLGPPVLGEAGNNSYPPTPPLSQNLKEGGTEGQKKNSHPPTPPLSQNLKEGGTKGQKQQPPKSPTNLGGLKSKKLFSYTRRTKKMRWKDESIARKLLR</sequence>
<gene>
    <name evidence="2" type="ORF">BN424_2350</name>
</gene>
<evidence type="ECO:0000313" key="2">
    <source>
        <dbReference type="EMBL" id="CCO11790.2"/>
    </source>
</evidence>
<dbReference type="HOGENOM" id="CLU_2218320_0_0_9"/>
<name>K8E577_CARML</name>
<dbReference type="EMBL" id="HE999757">
    <property type="protein sequence ID" value="CCO11790.2"/>
    <property type="molecule type" value="Genomic_DNA"/>
</dbReference>
<dbReference type="KEGG" id="cml:BN424_2350"/>
<protein>
    <submittedName>
        <fullName evidence="2">Uncharacterized protein</fullName>
    </submittedName>
</protein>
<evidence type="ECO:0000256" key="1">
    <source>
        <dbReference type="SAM" id="MobiDB-lite"/>
    </source>
</evidence>
<proteinExistence type="predicted"/>
<feature type="region of interest" description="Disordered" evidence="1">
    <location>
        <begin position="1"/>
        <end position="89"/>
    </location>
</feature>
<keyword evidence="3" id="KW-1185">Reference proteome</keyword>